<reference evidence="6 7" key="1">
    <citation type="journal article" date="2018" name="Mol. Biol. Evol.">
        <title>Broad Genomic Sampling Reveals a Smut Pathogenic Ancestry of the Fungal Clade Ustilaginomycotina.</title>
        <authorList>
            <person name="Kijpornyongpan T."/>
            <person name="Mondo S.J."/>
            <person name="Barry K."/>
            <person name="Sandor L."/>
            <person name="Lee J."/>
            <person name="Lipzen A."/>
            <person name="Pangilinan J."/>
            <person name="LaButti K."/>
            <person name="Hainaut M."/>
            <person name="Henrissat B."/>
            <person name="Grigoriev I.V."/>
            <person name="Spatafora J.W."/>
            <person name="Aime M.C."/>
        </authorList>
    </citation>
    <scope>NUCLEOTIDE SEQUENCE [LARGE SCALE GENOMIC DNA]</scope>
    <source>
        <strain evidence="6 7">MCA 4658</strain>
    </source>
</reference>
<feature type="region of interest" description="Disordered" evidence="3">
    <location>
        <begin position="1"/>
        <end position="188"/>
    </location>
</feature>
<feature type="compositionally biased region" description="Low complexity" evidence="3">
    <location>
        <begin position="591"/>
        <end position="603"/>
    </location>
</feature>
<feature type="compositionally biased region" description="Basic and acidic residues" evidence="3">
    <location>
        <begin position="156"/>
        <end position="165"/>
    </location>
</feature>
<dbReference type="InterPro" id="IPR038090">
    <property type="entry name" value="Cdt1_C_WH_dom_sf"/>
</dbReference>
<feature type="compositionally biased region" description="Polar residues" evidence="3">
    <location>
        <begin position="568"/>
        <end position="580"/>
    </location>
</feature>
<feature type="compositionally biased region" description="Acidic residues" evidence="3">
    <location>
        <begin position="138"/>
        <end position="155"/>
    </location>
</feature>
<dbReference type="Proteomes" id="UP000245783">
    <property type="component" value="Unassembled WGS sequence"/>
</dbReference>
<dbReference type="GeneID" id="37037192"/>
<dbReference type="EMBL" id="KZ819496">
    <property type="protein sequence ID" value="PWN39093.1"/>
    <property type="molecule type" value="Genomic_DNA"/>
</dbReference>
<dbReference type="AlphaFoldDB" id="A0A316VRQ6"/>
<feature type="domain" description="CDT1 Geminin-binding" evidence="4">
    <location>
        <begin position="464"/>
        <end position="535"/>
    </location>
</feature>
<dbReference type="SUPFAM" id="SSF46785">
    <property type="entry name" value="Winged helix' DNA-binding domain"/>
    <property type="match status" value="1"/>
</dbReference>
<evidence type="ECO:0000313" key="6">
    <source>
        <dbReference type="EMBL" id="PWN39093.1"/>
    </source>
</evidence>
<accession>A0A316VRQ6</accession>
<feature type="region of interest" description="Disordered" evidence="3">
    <location>
        <begin position="637"/>
        <end position="674"/>
    </location>
</feature>
<feature type="region of interest" description="Disordered" evidence="3">
    <location>
        <begin position="555"/>
        <end position="604"/>
    </location>
</feature>
<dbReference type="OrthoDB" id="3366139at2759"/>
<dbReference type="Gene3D" id="1.10.10.1420">
    <property type="entry name" value="DNA replication factor Cdt1, C-terminal WH domain"/>
    <property type="match status" value="1"/>
</dbReference>
<feature type="domain" description="DNA replication factor Cdt1 C-terminal" evidence="5">
    <location>
        <begin position="711"/>
        <end position="803"/>
    </location>
</feature>
<evidence type="ECO:0000256" key="3">
    <source>
        <dbReference type="SAM" id="MobiDB-lite"/>
    </source>
</evidence>
<dbReference type="Pfam" id="PF16679">
    <property type="entry name" value="CDT1_C"/>
    <property type="match status" value="1"/>
</dbReference>
<organism evidence="6 7">
    <name type="scientific">Ceraceosorus guamensis</name>
    <dbReference type="NCBI Taxonomy" id="1522189"/>
    <lineage>
        <taxon>Eukaryota</taxon>
        <taxon>Fungi</taxon>
        <taxon>Dikarya</taxon>
        <taxon>Basidiomycota</taxon>
        <taxon>Ustilaginomycotina</taxon>
        <taxon>Exobasidiomycetes</taxon>
        <taxon>Ceraceosorales</taxon>
        <taxon>Ceraceosoraceae</taxon>
        <taxon>Ceraceosorus</taxon>
    </lineage>
</organism>
<evidence type="ECO:0008006" key="8">
    <source>
        <dbReference type="Google" id="ProtNLM"/>
    </source>
</evidence>
<name>A0A316VRQ6_9BASI</name>
<dbReference type="InParanoid" id="A0A316VRQ6"/>
<evidence type="ECO:0000259" key="5">
    <source>
        <dbReference type="Pfam" id="PF16679"/>
    </source>
</evidence>
<sequence length="831" mass="88993">MWLLLSPSKAAQKRREEEERMDEGVELRSRAKVEKSEGRAASASPEPVMARSRKRRRMVDLHGSEPLDDPPTSPTIGDMLMRKNTELASPGAPQHDFHPASASSPTLKPRIAHALSPGPSPGSGDQTTGKKLKPSAMLDDESFNGDEREAQEEELLTTKDVRESATGRSLTSFATPNGPAIFRTPSSAPRLSLTSNAVSRARLSTSTSTNAIQASSAKSLDFSSGPFPFDLSPDLPLPQHYATLLALHSALEHALVAHLAVKGPGGSSEDATFAPLSPQPNFGRSKLSREATSAAGDRRDAETSKMIRLPGLLTYGALRPVVERASGRDFTPRQLALLAAIWSMDDDEASSSNKSGDSSEEAQHKSAGIGLLLSRTRTLDARGRKCWDWAVGIEMMLCRTKERAATPPLSLRTPFVSSSAPSTPPQRSRADFTDHSPASTLDNSPKRPSKSQQLSPSKAREGMSIIALWNMGLEARKKAFRQRLLGFVARAHMRWLEGVRNEEVKGEELDEGVLRAWHDDFPLQQTPLPTPATLPELKAAIGSSVAPGMDMLRSGMTGASAHSRAAPQKSTPSLIRNGASSLVPGPLPFDGASAGGTSAAASAKKMSLEERIRAKEEAKRGRLQDIAQRSRLFDSRRMGGKMDVPSTPSSRGGGSVFGSPGRSEAADVEETGASAGGVPVVEEQELGTSMKREEGSLRALAAPSTSAELMAHFARRSTLSRLVSIAEGLWLLFLAGSNSTSSAGGGSLTSATLSTSSRSAALPMEQVLESVRKSCPNSLSSSEAKEALHLIQQIVPGFLSCLNSGQRQWVRLDRKRGLEDVRRAVRLELER</sequence>
<dbReference type="Pfam" id="PF08839">
    <property type="entry name" value="CDT1"/>
    <property type="match status" value="1"/>
</dbReference>
<proteinExistence type="inferred from homology"/>
<keyword evidence="2" id="KW-0131">Cell cycle</keyword>
<protein>
    <recommendedName>
        <fullName evidence="8">DNA replication factor Cdt1 C-terminal domain-containing protein</fullName>
    </recommendedName>
</protein>
<dbReference type="RefSeq" id="XP_025366253.1">
    <property type="nucleotide sequence ID" value="XM_025515322.1"/>
</dbReference>
<feature type="region of interest" description="Disordered" evidence="3">
    <location>
        <begin position="409"/>
        <end position="459"/>
    </location>
</feature>
<evidence type="ECO:0000259" key="4">
    <source>
        <dbReference type="Pfam" id="PF08839"/>
    </source>
</evidence>
<feature type="compositionally biased region" description="Basic and acidic residues" evidence="3">
    <location>
        <begin position="13"/>
        <end position="38"/>
    </location>
</feature>
<evidence type="ECO:0000256" key="1">
    <source>
        <dbReference type="ARBA" id="ARBA00008356"/>
    </source>
</evidence>
<evidence type="ECO:0000313" key="7">
    <source>
        <dbReference type="Proteomes" id="UP000245783"/>
    </source>
</evidence>
<dbReference type="InterPro" id="IPR036390">
    <property type="entry name" value="WH_DNA-bd_sf"/>
</dbReference>
<comment type="similarity">
    <text evidence="1">Belongs to the Cdt1 family.</text>
</comment>
<feature type="compositionally biased region" description="Polar residues" evidence="3">
    <location>
        <begin position="166"/>
        <end position="175"/>
    </location>
</feature>
<dbReference type="InterPro" id="IPR014939">
    <property type="entry name" value="CDT1_Gemini-bd-like"/>
</dbReference>
<gene>
    <name evidence="6" type="ORF">IE81DRAFT_332584</name>
</gene>
<dbReference type="InterPro" id="IPR032054">
    <property type="entry name" value="Cdt1_C"/>
</dbReference>
<keyword evidence="7" id="KW-1185">Reference proteome</keyword>
<evidence type="ECO:0000256" key="2">
    <source>
        <dbReference type="ARBA" id="ARBA00023306"/>
    </source>
</evidence>
<feature type="region of interest" description="Disordered" evidence="3">
    <location>
        <begin position="267"/>
        <end position="301"/>
    </location>
</feature>